<dbReference type="AlphaFoldDB" id="A0A0A9CFY6"/>
<sequence length="35" mass="3914">MKWHVISLAMLGDRASKDLFSCLVTEQAKDFVGES</sequence>
<reference evidence="1" key="1">
    <citation type="submission" date="2014-09" db="EMBL/GenBank/DDBJ databases">
        <authorList>
            <person name="Magalhaes I.L.F."/>
            <person name="Oliveira U."/>
            <person name="Santos F.R."/>
            <person name="Vidigal T.H.D.A."/>
            <person name="Brescovit A.D."/>
            <person name="Santos A.J."/>
        </authorList>
    </citation>
    <scope>NUCLEOTIDE SEQUENCE</scope>
    <source>
        <tissue evidence="1">Shoot tissue taken approximately 20 cm above the soil surface</tissue>
    </source>
</reference>
<organism evidence="1">
    <name type="scientific">Arundo donax</name>
    <name type="common">Giant reed</name>
    <name type="synonym">Donax arundinaceus</name>
    <dbReference type="NCBI Taxonomy" id="35708"/>
    <lineage>
        <taxon>Eukaryota</taxon>
        <taxon>Viridiplantae</taxon>
        <taxon>Streptophyta</taxon>
        <taxon>Embryophyta</taxon>
        <taxon>Tracheophyta</taxon>
        <taxon>Spermatophyta</taxon>
        <taxon>Magnoliopsida</taxon>
        <taxon>Liliopsida</taxon>
        <taxon>Poales</taxon>
        <taxon>Poaceae</taxon>
        <taxon>PACMAD clade</taxon>
        <taxon>Arundinoideae</taxon>
        <taxon>Arundineae</taxon>
        <taxon>Arundo</taxon>
    </lineage>
</organism>
<reference evidence="1" key="2">
    <citation type="journal article" date="2015" name="Data Brief">
        <title>Shoot transcriptome of the giant reed, Arundo donax.</title>
        <authorList>
            <person name="Barrero R.A."/>
            <person name="Guerrero F.D."/>
            <person name="Moolhuijzen P."/>
            <person name="Goolsby J.A."/>
            <person name="Tidwell J."/>
            <person name="Bellgard S.E."/>
            <person name="Bellgard M.I."/>
        </authorList>
    </citation>
    <scope>NUCLEOTIDE SEQUENCE</scope>
    <source>
        <tissue evidence="1">Shoot tissue taken approximately 20 cm above the soil surface</tissue>
    </source>
</reference>
<accession>A0A0A9CFY6</accession>
<name>A0A0A9CFY6_ARUDO</name>
<proteinExistence type="predicted"/>
<protein>
    <submittedName>
        <fullName evidence="1">Uncharacterized protein</fullName>
    </submittedName>
</protein>
<dbReference type="EMBL" id="GBRH01227473">
    <property type="protein sequence ID" value="JAD70422.1"/>
    <property type="molecule type" value="Transcribed_RNA"/>
</dbReference>
<evidence type="ECO:0000313" key="1">
    <source>
        <dbReference type="EMBL" id="JAD70422.1"/>
    </source>
</evidence>